<feature type="region of interest" description="Disordered" evidence="3">
    <location>
        <begin position="201"/>
        <end position="229"/>
    </location>
</feature>
<dbReference type="GO" id="GO:0004190">
    <property type="term" value="F:aspartic-type endopeptidase activity"/>
    <property type="evidence" value="ECO:0007669"/>
    <property type="project" value="InterPro"/>
</dbReference>
<evidence type="ECO:0000313" key="7">
    <source>
        <dbReference type="Proteomes" id="UP001152320"/>
    </source>
</evidence>
<organism evidence="6 7">
    <name type="scientific">Holothuria leucospilota</name>
    <name type="common">Black long sea cucumber</name>
    <name type="synonym">Mertensiothuria leucospilota</name>
    <dbReference type="NCBI Taxonomy" id="206669"/>
    <lineage>
        <taxon>Eukaryota</taxon>
        <taxon>Metazoa</taxon>
        <taxon>Echinodermata</taxon>
        <taxon>Eleutherozoa</taxon>
        <taxon>Echinozoa</taxon>
        <taxon>Holothuroidea</taxon>
        <taxon>Aspidochirotacea</taxon>
        <taxon>Aspidochirotida</taxon>
        <taxon>Holothuriidae</taxon>
        <taxon>Holothuria</taxon>
    </lineage>
</organism>
<dbReference type="PROSITE" id="PS50175">
    <property type="entry name" value="ASP_PROT_RETROV"/>
    <property type="match status" value="1"/>
</dbReference>
<name>A0A9Q0YIV8_HOLLE</name>
<keyword evidence="2" id="KW-0863">Zinc-finger</keyword>
<feature type="region of interest" description="Disordered" evidence="3">
    <location>
        <begin position="930"/>
        <end position="970"/>
    </location>
</feature>
<dbReference type="CDD" id="cd00303">
    <property type="entry name" value="retropepsin_like"/>
    <property type="match status" value="1"/>
</dbReference>
<evidence type="ECO:0000256" key="1">
    <source>
        <dbReference type="ARBA" id="ARBA00022801"/>
    </source>
</evidence>
<feature type="region of interest" description="Disordered" evidence="3">
    <location>
        <begin position="552"/>
        <end position="587"/>
    </location>
</feature>
<feature type="region of interest" description="Disordered" evidence="3">
    <location>
        <begin position="140"/>
        <end position="163"/>
    </location>
</feature>
<feature type="compositionally biased region" description="Basic and acidic residues" evidence="3">
    <location>
        <begin position="831"/>
        <end position="877"/>
    </location>
</feature>
<dbReference type="InterPro" id="IPR013087">
    <property type="entry name" value="Znf_C2H2_type"/>
</dbReference>
<dbReference type="PANTHER" id="PTHR19963">
    <property type="entry name" value="CCHC-TYPE DOMAIN-CONTAINING PROTEIN"/>
    <property type="match status" value="1"/>
</dbReference>
<dbReference type="AlphaFoldDB" id="A0A9Q0YIV8"/>
<protein>
    <recommendedName>
        <fullName evidence="8">C2H2-type domain-containing protein</fullName>
    </recommendedName>
</protein>
<dbReference type="PROSITE" id="PS00141">
    <property type="entry name" value="ASP_PROTEASE"/>
    <property type="match status" value="1"/>
</dbReference>
<accession>A0A9Q0YIV8</accession>
<dbReference type="GO" id="GO:0006508">
    <property type="term" value="P:proteolysis"/>
    <property type="evidence" value="ECO:0007669"/>
    <property type="project" value="InterPro"/>
</dbReference>
<feature type="region of interest" description="Disordered" evidence="3">
    <location>
        <begin position="801"/>
        <end position="917"/>
    </location>
</feature>
<dbReference type="PROSITE" id="PS00028">
    <property type="entry name" value="ZINC_FINGER_C2H2_1"/>
    <property type="match status" value="1"/>
</dbReference>
<keyword evidence="2" id="KW-0479">Metal-binding</keyword>
<keyword evidence="2" id="KW-0862">Zinc</keyword>
<feature type="compositionally biased region" description="Basic and acidic residues" evidence="3">
    <location>
        <begin position="937"/>
        <end position="970"/>
    </location>
</feature>
<dbReference type="InterPro" id="IPR001969">
    <property type="entry name" value="Aspartic_peptidase_AS"/>
</dbReference>
<dbReference type="OrthoDB" id="425619at2759"/>
<evidence type="ECO:0000256" key="2">
    <source>
        <dbReference type="PROSITE-ProRule" id="PRU00042"/>
    </source>
</evidence>
<dbReference type="Gene3D" id="2.40.70.10">
    <property type="entry name" value="Acid Proteases"/>
    <property type="match status" value="1"/>
</dbReference>
<evidence type="ECO:0000259" key="4">
    <source>
        <dbReference type="PROSITE" id="PS50157"/>
    </source>
</evidence>
<feature type="domain" description="C2H2-type" evidence="4">
    <location>
        <begin position="754"/>
        <end position="777"/>
    </location>
</feature>
<evidence type="ECO:0000256" key="3">
    <source>
        <dbReference type="SAM" id="MobiDB-lite"/>
    </source>
</evidence>
<keyword evidence="1" id="KW-0378">Hydrolase</keyword>
<sequence>MAMCLAASLRGEAQAVLADLIIHARRDYPSLVNALSRRFDPAHQTEVFRIQLKNRTRRKEESLPELAQEIRRLTRQAYPGAPSEVQGLMAKDHFMDALDDPEVRLAVYQARPRTLDEALSVSLEMEAFQKVERQRNFSGRKALRAVEGPNQRGPTPAASTSDVSESVSSAIAESMKMYQGALGDMQSTLKSLKDEVQALQGKVSQGTGQGKRWGKGSAGSDRGPYRTEDGVPICFRSRPTGDAGLSTNGKLPTVGIGDRTSAVGCDQSRPIRVAVQEGIPGLAQDGIYLSGSLYAKPMNCLVDTGANISIIQAGIFFTVPPRERPQLELKGLSMVLADGKSVPILGKAEMVVTIGDKGLSHEFWVADIGPDCILGLDFLRRHNCVINARMGRVMLGSEQPMHEPSEAAREDFSSRIISAETFVLPANSEMIVEARVKNFQKEFAGEVGIIQPSVELLEKKGVLVARCLLRLGAGNLPVRLANFSNQAVTVYKDTAFGVCEGVEEVISSRTGEGDIAKDSWAGQVLAPGYQEELHPDSTGGLRVATGEGVGEVISSGTGEGDISKDPGAGPVLAPEHQEELHPDSTGGLKVATCGGHGSTRSYRGAEARITQEQGGGQVVIPTHLQELYQDCTKDLDEEQKLEVSRLSRREKSRKVVCAGVTLKNEDILDESAAKMTPKAPSWTSEELIAHQGDDPDLLPIIQGKAGQKKPPWESVSGGSKLLRHYWSQWDSLVLKDGLLFRRFENMAGTWGVKYECQRCGRQYGSIADREHHARKRHGTILWTCENCKEYQSERKWDVQRHEVGCKRRSRTVTTETVGEWDVSPGGTKTDVTGKRPSRGENQEDGHKRGGDLRGVPESREKETNERSEGKNEKEGKEPVTNTDEEEDEKAGEKRKIQEVQGSCKRRVLKGGLKSLDPPLVQRVPTLAYLTALGSPIEKPKTPKQETQGSEREKGEKCPKRKNREWSSEQI</sequence>
<reference evidence="6" key="1">
    <citation type="submission" date="2021-10" db="EMBL/GenBank/DDBJ databases">
        <title>Tropical sea cucumber genome reveals ecological adaptation and Cuvierian tubules defense mechanism.</title>
        <authorList>
            <person name="Chen T."/>
        </authorList>
    </citation>
    <scope>NUCLEOTIDE SEQUENCE</scope>
    <source>
        <strain evidence="6">Nanhai2018</strain>
        <tissue evidence="6">Muscle</tissue>
    </source>
</reference>
<comment type="caution">
    <text evidence="6">The sequence shown here is derived from an EMBL/GenBank/DDBJ whole genome shotgun (WGS) entry which is preliminary data.</text>
</comment>
<evidence type="ECO:0000259" key="5">
    <source>
        <dbReference type="PROSITE" id="PS50175"/>
    </source>
</evidence>
<dbReference type="PROSITE" id="PS50157">
    <property type="entry name" value="ZINC_FINGER_C2H2_2"/>
    <property type="match status" value="1"/>
</dbReference>
<feature type="domain" description="Peptidase A2" evidence="5">
    <location>
        <begin position="298"/>
        <end position="378"/>
    </location>
</feature>
<dbReference type="InterPro" id="IPR021109">
    <property type="entry name" value="Peptidase_aspartic_dom_sf"/>
</dbReference>
<dbReference type="GO" id="GO:0008270">
    <property type="term" value="F:zinc ion binding"/>
    <property type="evidence" value="ECO:0007669"/>
    <property type="project" value="UniProtKB-KW"/>
</dbReference>
<keyword evidence="7" id="KW-1185">Reference proteome</keyword>
<dbReference type="InterPro" id="IPR001995">
    <property type="entry name" value="Peptidase_A2_cat"/>
</dbReference>
<dbReference type="SUPFAM" id="SSF50630">
    <property type="entry name" value="Acid proteases"/>
    <property type="match status" value="1"/>
</dbReference>
<dbReference type="Proteomes" id="UP001152320">
    <property type="component" value="Chromosome 22"/>
</dbReference>
<gene>
    <name evidence="6" type="ORF">HOLleu_40891</name>
</gene>
<dbReference type="PANTHER" id="PTHR19963:SF30">
    <property type="entry name" value="ENDONUCLEASE_EXONUCLEASE_PHOSPHATASE DOMAIN-CONTAINING PROTEIN"/>
    <property type="match status" value="1"/>
</dbReference>
<dbReference type="EMBL" id="JAIZAY010000022">
    <property type="protein sequence ID" value="KAJ8021117.1"/>
    <property type="molecule type" value="Genomic_DNA"/>
</dbReference>
<evidence type="ECO:0008006" key="8">
    <source>
        <dbReference type="Google" id="ProtNLM"/>
    </source>
</evidence>
<proteinExistence type="predicted"/>
<evidence type="ECO:0000313" key="6">
    <source>
        <dbReference type="EMBL" id="KAJ8021117.1"/>
    </source>
</evidence>